<name>A0AA88L7I7_ARTSF</name>
<evidence type="ECO:0000313" key="2">
    <source>
        <dbReference type="EMBL" id="KAK2721318.1"/>
    </source>
</evidence>
<comment type="caution">
    <text evidence="2">The sequence shown here is derived from an EMBL/GenBank/DDBJ whole genome shotgun (WGS) entry which is preliminary data.</text>
</comment>
<dbReference type="EMBL" id="JAVRJZ010000006">
    <property type="protein sequence ID" value="KAK2721318.1"/>
    <property type="molecule type" value="Genomic_DNA"/>
</dbReference>
<proteinExistence type="predicted"/>
<dbReference type="AlphaFoldDB" id="A0AA88L7I7"/>
<evidence type="ECO:0000313" key="3">
    <source>
        <dbReference type="Proteomes" id="UP001187531"/>
    </source>
</evidence>
<keyword evidence="3" id="KW-1185">Reference proteome</keyword>
<dbReference type="SUPFAM" id="SSF53098">
    <property type="entry name" value="Ribonuclease H-like"/>
    <property type="match status" value="1"/>
</dbReference>
<accession>A0AA88L7I7</accession>
<dbReference type="PROSITE" id="PS50879">
    <property type="entry name" value="RNASE_H_1"/>
    <property type="match status" value="1"/>
</dbReference>
<dbReference type="Pfam" id="PF00075">
    <property type="entry name" value="RNase_H"/>
    <property type="match status" value="1"/>
</dbReference>
<sequence length="321" mass="36609">MLLSEDPCQVGQTLIHQNTAFPVYKDIDADLNDCSLVGFSFGKPKVKIVKRKPIIESVEKTEVYEEECERFMLIFRAFTAELTDCIIERKEKAAFRAKEMEKLMDPCIKHLKAETKIMKRRRDFKNEMKKYETFVKIYTDGSAAGEGVGGCAVAIPELGRIQVRKIESEKAIQAELQGLLEALKVILNPTWKLGDSVVICTDALTGLESLVSIKACKRERLIPRIQDTAIRASNKLKVLRFMWVPAHMGIVDNEQADFGARHAINVIDSKADIIYYDPRGEKDFLRDNLAKKAKFLPKNEKLEVKKKKLLKADQNMTNTYY</sequence>
<organism evidence="2 3">
    <name type="scientific">Artemia franciscana</name>
    <name type="common">Brine shrimp</name>
    <name type="synonym">Artemia sanfranciscana</name>
    <dbReference type="NCBI Taxonomy" id="6661"/>
    <lineage>
        <taxon>Eukaryota</taxon>
        <taxon>Metazoa</taxon>
        <taxon>Ecdysozoa</taxon>
        <taxon>Arthropoda</taxon>
        <taxon>Crustacea</taxon>
        <taxon>Branchiopoda</taxon>
        <taxon>Anostraca</taxon>
        <taxon>Artemiidae</taxon>
        <taxon>Artemia</taxon>
    </lineage>
</organism>
<dbReference type="CDD" id="cd09276">
    <property type="entry name" value="Rnase_HI_RT_non_LTR"/>
    <property type="match status" value="1"/>
</dbReference>
<feature type="domain" description="RNase H type-1" evidence="1">
    <location>
        <begin position="131"/>
        <end position="265"/>
    </location>
</feature>
<protein>
    <recommendedName>
        <fullName evidence="1">RNase H type-1 domain-containing protein</fullName>
    </recommendedName>
</protein>
<dbReference type="InterPro" id="IPR002156">
    <property type="entry name" value="RNaseH_domain"/>
</dbReference>
<dbReference type="GO" id="GO:0004523">
    <property type="term" value="F:RNA-DNA hybrid ribonuclease activity"/>
    <property type="evidence" value="ECO:0007669"/>
    <property type="project" value="InterPro"/>
</dbReference>
<dbReference type="InterPro" id="IPR036397">
    <property type="entry name" value="RNaseH_sf"/>
</dbReference>
<evidence type="ECO:0000259" key="1">
    <source>
        <dbReference type="PROSITE" id="PS50879"/>
    </source>
</evidence>
<reference evidence="2" key="1">
    <citation type="submission" date="2023-07" db="EMBL/GenBank/DDBJ databases">
        <title>Chromosome-level genome assembly of Artemia franciscana.</title>
        <authorList>
            <person name="Jo E."/>
        </authorList>
    </citation>
    <scope>NUCLEOTIDE SEQUENCE</scope>
    <source>
        <tissue evidence="2">Whole body</tissue>
    </source>
</reference>
<dbReference type="GO" id="GO:0003676">
    <property type="term" value="F:nucleic acid binding"/>
    <property type="evidence" value="ECO:0007669"/>
    <property type="project" value="InterPro"/>
</dbReference>
<dbReference type="Gene3D" id="3.30.420.10">
    <property type="entry name" value="Ribonuclease H-like superfamily/Ribonuclease H"/>
    <property type="match status" value="1"/>
</dbReference>
<dbReference type="InterPro" id="IPR012337">
    <property type="entry name" value="RNaseH-like_sf"/>
</dbReference>
<gene>
    <name evidence="2" type="ORF">QYM36_003560</name>
</gene>
<dbReference type="Proteomes" id="UP001187531">
    <property type="component" value="Unassembled WGS sequence"/>
</dbReference>